<feature type="compositionally biased region" description="Polar residues" evidence="1">
    <location>
        <begin position="68"/>
        <end position="83"/>
    </location>
</feature>
<feature type="region of interest" description="Disordered" evidence="1">
    <location>
        <begin position="109"/>
        <end position="136"/>
    </location>
</feature>
<protein>
    <submittedName>
        <fullName evidence="2">Uncharacterized protein</fullName>
    </submittedName>
</protein>
<proteinExistence type="predicted"/>
<feature type="region of interest" description="Disordered" evidence="1">
    <location>
        <begin position="1"/>
        <end position="97"/>
    </location>
</feature>
<dbReference type="AlphaFoldDB" id="A0AAW2NLS1"/>
<sequence>MESELETDSELRVKKDFASSYIKSEPSTSDTNEEHLHTQSSDSQSTGDWTMSDEGSNPSKKEIAGVLSSGSQRISAENPQSEKSSGEGFPSSNIPDIAILDASSYQKTAYEDFPVDQPPRPVVSDGTCTGKDEITNHRPNFEQLTSNFCSTDSISIFPHCDSEGGMREDRATGATSNEAASVEDEEMEKNLIMHSPSSPSVSDSKSQSGDDSPVISSAKHLVNEPDGEDLCSVSTVSDILSDSTNGPAAISAYFLHEDDSNVEDVNQVENMTSALNMCNDLSENRHDTAEMISAERQVPGILDDEVLKLPENFPSEY</sequence>
<evidence type="ECO:0000313" key="2">
    <source>
        <dbReference type="EMBL" id="KAL0344414.1"/>
    </source>
</evidence>
<reference evidence="2" key="2">
    <citation type="journal article" date="2024" name="Plant">
        <title>Genomic evolution and insights into agronomic trait innovations of Sesamum species.</title>
        <authorList>
            <person name="Miao H."/>
            <person name="Wang L."/>
            <person name="Qu L."/>
            <person name="Liu H."/>
            <person name="Sun Y."/>
            <person name="Le M."/>
            <person name="Wang Q."/>
            <person name="Wei S."/>
            <person name="Zheng Y."/>
            <person name="Lin W."/>
            <person name="Duan Y."/>
            <person name="Cao H."/>
            <person name="Xiong S."/>
            <person name="Wang X."/>
            <person name="Wei L."/>
            <person name="Li C."/>
            <person name="Ma Q."/>
            <person name="Ju M."/>
            <person name="Zhao R."/>
            <person name="Li G."/>
            <person name="Mu C."/>
            <person name="Tian Q."/>
            <person name="Mei H."/>
            <person name="Zhang T."/>
            <person name="Gao T."/>
            <person name="Zhang H."/>
        </authorList>
    </citation>
    <scope>NUCLEOTIDE SEQUENCE</scope>
    <source>
        <strain evidence="2">G02</strain>
    </source>
</reference>
<organism evidence="2">
    <name type="scientific">Sesamum radiatum</name>
    <name type="common">Black benniseed</name>
    <dbReference type="NCBI Taxonomy" id="300843"/>
    <lineage>
        <taxon>Eukaryota</taxon>
        <taxon>Viridiplantae</taxon>
        <taxon>Streptophyta</taxon>
        <taxon>Embryophyta</taxon>
        <taxon>Tracheophyta</taxon>
        <taxon>Spermatophyta</taxon>
        <taxon>Magnoliopsida</taxon>
        <taxon>eudicotyledons</taxon>
        <taxon>Gunneridae</taxon>
        <taxon>Pentapetalae</taxon>
        <taxon>asterids</taxon>
        <taxon>lamiids</taxon>
        <taxon>Lamiales</taxon>
        <taxon>Pedaliaceae</taxon>
        <taxon>Sesamum</taxon>
    </lineage>
</organism>
<feature type="compositionally biased region" description="Polar residues" evidence="1">
    <location>
        <begin position="21"/>
        <end position="30"/>
    </location>
</feature>
<gene>
    <name evidence="2" type="ORF">Sradi_4272700</name>
</gene>
<feature type="compositionally biased region" description="Polar residues" evidence="1">
    <location>
        <begin position="38"/>
        <end position="58"/>
    </location>
</feature>
<feature type="region of interest" description="Disordered" evidence="1">
    <location>
        <begin position="163"/>
        <end position="217"/>
    </location>
</feature>
<name>A0AAW2NLS1_SESRA</name>
<accession>A0AAW2NLS1</accession>
<evidence type="ECO:0000256" key="1">
    <source>
        <dbReference type="SAM" id="MobiDB-lite"/>
    </source>
</evidence>
<feature type="compositionally biased region" description="Low complexity" evidence="1">
    <location>
        <begin position="195"/>
        <end position="213"/>
    </location>
</feature>
<comment type="caution">
    <text evidence="2">The sequence shown here is derived from an EMBL/GenBank/DDBJ whole genome shotgun (WGS) entry which is preliminary data.</text>
</comment>
<dbReference type="EMBL" id="JACGWJ010000019">
    <property type="protein sequence ID" value="KAL0344414.1"/>
    <property type="molecule type" value="Genomic_DNA"/>
</dbReference>
<reference evidence="2" key="1">
    <citation type="submission" date="2020-06" db="EMBL/GenBank/DDBJ databases">
        <authorList>
            <person name="Li T."/>
            <person name="Hu X."/>
            <person name="Zhang T."/>
            <person name="Song X."/>
            <person name="Zhang H."/>
            <person name="Dai N."/>
            <person name="Sheng W."/>
            <person name="Hou X."/>
            <person name="Wei L."/>
        </authorList>
    </citation>
    <scope>NUCLEOTIDE SEQUENCE</scope>
    <source>
        <strain evidence="2">G02</strain>
        <tissue evidence="2">Leaf</tissue>
    </source>
</reference>